<dbReference type="RefSeq" id="WP_036179031.1">
    <property type="nucleotide sequence ID" value="NZ_AVCZ01000043.1"/>
</dbReference>
<accession>A0A0A3J2U6</accession>
<gene>
    <name evidence="9" type="ORF">CD30_16570</name>
</gene>
<feature type="domain" description="ABC transmembrane type-1" evidence="8">
    <location>
        <begin position="95"/>
        <end position="325"/>
    </location>
</feature>
<dbReference type="SUPFAM" id="SSF161098">
    <property type="entry name" value="MetI-like"/>
    <property type="match status" value="1"/>
</dbReference>
<evidence type="ECO:0000313" key="10">
    <source>
        <dbReference type="Proteomes" id="UP000030595"/>
    </source>
</evidence>
<keyword evidence="5 7" id="KW-1133">Transmembrane helix</keyword>
<feature type="transmembrane region" description="Helical" evidence="7">
    <location>
        <begin position="101"/>
        <end position="122"/>
    </location>
</feature>
<dbReference type="EMBL" id="JPVQ01000043">
    <property type="protein sequence ID" value="KGR89513.1"/>
    <property type="molecule type" value="Genomic_DNA"/>
</dbReference>
<keyword evidence="2 7" id="KW-0813">Transport</keyword>
<evidence type="ECO:0000256" key="3">
    <source>
        <dbReference type="ARBA" id="ARBA00022475"/>
    </source>
</evidence>
<keyword evidence="6 7" id="KW-0472">Membrane</keyword>
<comment type="similarity">
    <text evidence="7">Belongs to the binding-protein-dependent transport system permease family.</text>
</comment>
<dbReference type="Pfam" id="PF00528">
    <property type="entry name" value="BPD_transp_1"/>
    <property type="match status" value="1"/>
</dbReference>
<feature type="transmembrane region" description="Helical" evidence="7">
    <location>
        <begin position="202"/>
        <end position="221"/>
    </location>
</feature>
<dbReference type="CDD" id="cd06261">
    <property type="entry name" value="TM_PBP2"/>
    <property type="match status" value="1"/>
</dbReference>
<keyword evidence="4 7" id="KW-0812">Transmembrane</keyword>
<protein>
    <submittedName>
        <fullName evidence="9">Peptide ABC transporter permease</fullName>
    </submittedName>
</protein>
<proteinExistence type="inferred from homology"/>
<feature type="transmembrane region" description="Helical" evidence="7">
    <location>
        <begin position="9"/>
        <end position="30"/>
    </location>
</feature>
<dbReference type="GO" id="GO:0005886">
    <property type="term" value="C:plasma membrane"/>
    <property type="evidence" value="ECO:0007669"/>
    <property type="project" value="UniProtKB-SubCell"/>
</dbReference>
<evidence type="ECO:0000256" key="1">
    <source>
        <dbReference type="ARBA" id="ARBA00004651"/>
    </source>
</evidence>
<evidence type="ECO:0000256" key="6">
    <source>
        <dbReference type="ARBA" id="ARBA00023136"/>
    </source>
</evidence>
<dbReference type="GO" id="GO:0071916">
    <property type="term" value="F:dipeptide transmembrane transporter activity"/>
    <property type="evidence" value="ECO:0007669"/>
    <property type="project" value="TreeGrafter"/>
</dbReference>
<keyword evidence="3" id="KW-1003">Cell membrane</keyword>
<evidence type="ECO:0000256" key="4">
    <source>
        <dbReference type="ARBA" id="ARBA00022692"/>
    </source>
</evidence>
<evidence type="ECO:0000256" key="2">
    <source>
        <dbReference type="ARBA" id="ARBA00022448"/>
    </source>
</evidence>
<dbReference type="InterPro" id="IPR045621">
    <property type="entry name" value="BPD_transp_1_N"/>
</dbReference>
<reference evidence="9 10" key="1">
    <citation type="submission" date="2014-02" db="EMBL/GenBank/DDBJ databases">
        <title>Draft genome sequence of Lysinibacillus massiliensis CCUG 49529.</title>
        <authorList>
            <person name="Zhang F."/>
            <person name="Wang G."/>
            <person name="Zhang L."/>
        </authorList>
    </citation>
    <scope>NUCLEOTIDE SEQUENCE [LARGE SCALE GENOMIC DNA]</scope>
    <source>
        <strain evidence="9 10">CCUG 49529</strain>
    </source>
</reference>
<dbReference type="InterPro" id="IPR000515">
    <property type="entry name" value="MetI-like"/>
</dbReference>
<keyword evidence="10" id="KW-1185">Reference proteome</keyword>
<dbReference type="AlphaFoldDB" id="A0A0A3J2U6"/>
<dbReference type="Proteomes" id="UP000030595">
    <property type="component" value="Unassembled WGS sequence"/>
</dbReference>
<feature type="transmembrane region" description="Helical" evidence="7">
    <location>
        <begin position="134"/>
        <end position="158"/>
    </location>
</feature>
<dbReference type="PANTHER" id="PTHR43163">
    <property type="entry name" value="DIPEPTIDE TRANSPORT SYSTEM PERMEASE PROTEIN DPPB-RELATED"/>
    <property type="match status" value="1"/>
</dbReference>
<dbReference type="OrthoDB" id="9773683at2"/>
<organism evidence="9 10">
    <name type="scientific">Ureibacillus massiliensis 4400831 = CIP 108448 = CCUG 49529</name>
    <dbReference type="NCBI Taxonomy" id="1211035"/>
    <lineage>
        <taxon>Bacteria</taxon>
        <taxon>Bacillati</taxon>
        <taxon>Bacillota</taxon>
        <taxon>Bacilli</taxon>
        <taxon>Bacillales</taxon>
        <taxon>Caryophanaceae</taxon>
        <taxon>Ureibacillus</taxon>
    </lineage>
</organism>
<name>A0A0A3J2U6_9BACL</name>
<evidence type="ECO:0000313" key="9">
    <source>
        <dbReference type="EMBL" id="KGR89513.1"/>
    </source>
</evidence>
<dbReference type="eggNOG" id="COG0601">
    <property type="taxonomic scope" value="Bacteria"/>
</dbReference>
<comment type="subcellular location">
    <subcellularLocation>
        <location evidence="1 7">Cell membrane</location>
        <topology evidence="1 7">Multi-pass membrane protein</topology>
    </subcellularLocation>
</comment>
<evidence type="ECO:0000256" key="7">
    <source>
        <dbReference type="RuleBase" id="RU363032"/>
    </source>
</evidence>
<comment type="caution">
    <text evidence="9">The sequence shown here is derived from an EMBL/GenBank/DDBJ whole genome shotgun (WGS) entry which is preliminary data.</text>
</comment>
<dbReference type="PANTHER" id="PTHR43163:SF8">
    <property type="entry name" value="D,D-DIPEPTIDE TRANSPORT SYSTEM PERMEASE PROTEIN DDPB-RELATED"/>
    <property type="match status" value="1"/>
</dbReference>
<dbReference type="PROSITE" id="PS50928">
    <property type="entry name" value="ABC_TM1"/>
    <property type="match status" value="1"/>
</dbReference>
<dbReference type="Gene3D" id="1.10.3720.10">
    <property type="entry name" value="MetI-like"/>
    <property type="match status" value="1"/>
</dbReference>
<evidence type="ECO:0000259" key="8">
    <source>
        <dbReference type="PROSITE" id="PS50928"/>
    </source>
</evidence>
<dbReference type="InterPro" id="IPR035906">
    <property type="entry name" value="MetI-like_sf"/>
</dbReference>
<dbReference type="Pfam" id="PF19300">
    <property type="entry name" value="BPD_transp_1_N"/>
    <property type="match status" value="1"/>
</dbReference>
<evidence type="ECO:0000256" key="5">
    <source>
        <dbReference type="ARBA" id="ARBA00022989"/>
    </source>
</evidence>
<sequence>MLKMIAKRLGLLIFVIFGVTLVTFFMSHVIPGDPASMMAGQRASEETLQSIRAQLGLDQPVWIQYFYYMSDLLSGDLGTSIRTQRPVVEDLMTFFPATLELAIVAFIIAILIGIPLGVLAALKKNTFWDHLSRIFSIGGVSIPVFFSGLIAILVFYGILGWLPSNGRISFDLNPPTHITGFYIIDSLLTFDMVALKSSLQHILLPALVLSYAQLAIITRQVRASMLEVMNQEYIRTAIANGIKGRLLIISYALRNALIPTVTVIGVAFGSLLGGAVVTETIFGWPGMGKFVVDSIEYLDFPAMMGFTIVISIGYVLINLIVDIIYGLLNPQLKR</sequence>
<feature type="transmembrane region" description="Helical" evidence="7">
    <location>
        <begin position="304"/>
        <end position="328"/>
    </location>
</feature>
<feature type="transmembrane region" description="Helical" evidence="7">
    <location>
        <begin position="260"/>
        <end position="284"/>
    </location>
</feature>